<dbReference type="Proteomes" id="UP000185597">
    <property type="component" value="Unassembled WGS sequence"/>
</dbReference>
<evidence type="ECO:0000313" key="2">
    <source>
        <dbReference type="Proteomes" id="UP000185597"/>
    </source>
</evidence>
<dbReference type="AlphaFoldDB" id="A0AA44L9R0"/>
<organism evidence="1 2">
    <name type="scientific">Citrobacter braakii</name>
    <dbReference type="NCBI Taxonomy" id="57706"/>
    <lineage>
        <taxon>Bacteria</taxon>
        <taxon>Pseudomonadati</taxon>
        <taxon>Pseudomonadota</taxon>
        <taxon>Gammaproteobacteria</taxon>
        <taxon>Enterobacterales</taxon>
        <taxon>Enterobacteriaceae</taxon>
        <taxon>Citrobacter</taxon>
        <taxon>Citrobacter freundii complex</taxon>
    </lineage>
</organism>
<accession>A0AA44L9R0</accession>
<name>A0AA44L9R0_CITBR</name>
<sequence length="60" mass="6408">MAVAEAVAVVLRTLLVLELVGRVAEQANLSSKENLLLRLAPRLTSQLVLGGLAVLLVHHQ</sequence>
<evidence type="ECO:0000313" key="1">
    <source>
        <dbReference type="EMBL" id="OLY66135.1"/>
    </source>
</evidence>
<reference evidence="1 2" key="1">
    <citation type="submission" date="2017-01" db="EMBL/GenBank/DDBJ databases">
        <title>First report of the plasmid-mediated mcr-1 gene in Citrobacter freudii.</title>
        <authorList>
            <person name="Liu J."/>
            <person name="Yang Y."/>
            <person name="Li Y."/>
            <person name="Liu D."/>
            <person name="Tuo H."/>
            <person name="Davis M."/>
            <person name="Zhang A."/>
        </authorList>
    </citation>
    <scope>NUCLEOTIDE SEQUENCE [LARGE SCALE GENOMIC DNA]</scope>
    <source>
        <strain evidence="1 2">SCC4</strain>
    </source>
</reference>
<dbReference type="EMBL" id="MTCP01000089">
    <property type="protein sequence ID" value="OLY66135.1"/>
    <property type="molecule type" value="Genomic_DNA"/>
</dbReference>
<proteinExistence type="predicted"/>
<gene>
    <name evidence="1" type="ORF">BWD41_27455</name>
</gene>
<comment type="caution">
    <text evidence="1">The sequence shown here is derived from an EMBL/GenBank/DDBJ whole genome shotgun (WGS) entry which is preliminary data.</text>
</comment>
<protein>
    <submittedName>
        <fullName evidence="1">Uncharacterized protein</fullName>
    </submittedName>
</protein>